<organism evidence="1 2">
    <name type="scientific">Papilio machaon</name>
    <name type="common">Old World swallowtail butterfly</name>
    <dbReference type="NCBI Taxonomy" id="76193"/>
    <lineage>
        <taxon>Eukaryota</taxon>
        <taxon>Metazoa</taxon>
        <taxon>Ecdysozoa</taxon>
        <taxon>Arthropoda</taxon>
        <taxon>Hexapoda</taxon>
        <taxon>Insecta</taxon>
        <taxon>Pterygota</taxon>
        <taxon>Neoptera</taxon>
        <taxon>Endopterygota</taxon>
        <taxon>Lepidoptera</taxon>
        <taxon>Glossata</taxon>
        <taxon>Ditrysia</taxon>
        <taxon>Papilionoidea</taxon>
        <taxon>Papilionidae</taxon>
        <taxon>Papilioninae</taxon>
        <taxon>Papilio</taxon>
    </lineage>
</organism>
<dbReference type="InParanoid" id="A0A194RC41"/>
<name>A0A194RC41_PAPMA</name>
<gene>
    <name evidence="1" type="ORF">RR48_09066</name>
</gene>
<dbReference type="AlphaFoldDB" id="A0A194RC41"/>
<dbReference type="Proteomes" id="UP000053240">
    <property type="component" value="Unassembled WGS sequence"/>
</dbReference>
<keyword evidence="2" id="KW-1185">Reference proteome</keyword>
<reference evidence="1 2" key="1">
    <citation type="journal article" date="2015" name="Nat. Commun.">
        <title>Outbred genome sequencing and CRISPR/Cas9 gene editing in butterflies.</title>
        <authorList>
            <person name="Li X."/>
            <person name="Fan D."/>
            <person name="Zhang W."/>
            <person name="Liu G."/>
            <person name="Zhang L."/>
            <person name="Zhao L."/>
            <person name="Fang X."/>
            <person name="Chen L."/>
            <person name="Dong Y."/>
            <person name="Chen Y."/>
            <person name="Ding Y."/>
            <person name="Zhao R."/>
            <person name="Feng M."/>
            <person name="Zhu Y."/>
            <person name="Feng Y."/>
            <person name="Jiang X."/>
            <person name="Zhu D."/>
            <person name="Xiang H."/>
            <person name="Feng X."/>
            <person name="Li S."/>
            <person name="Wang J."/>
            <person name="Zhang G."/>
            <person name="Kronforst M.R."/>
            <person name="Wang W."/>
        </authorList>
    </citation>
    <scope>NUCLEOTIDE SEQUENCE [LARGE SCALE GENOMIC DNA]</scope>
    <source>
        <strain evidence="1">Ya'a_city_454_Pm</strain>
        <tissue evidence="1">Whole body</tissue>
    </source>
</reference>
<protein>
    <submittedName>
        <fullName evidence="1">Uncharacterized protein</fullName>
    </submittedName>
</protein>
<dbReference type="EMBL" id="KQ460398">
    <property type="protein sequence ID" value="KPJ15039.1"/>
    <property type="molecule type" value="Genomic_DNA"/>
</dbReference>
<accession>A0A194RC41</accession>
<proteinExistence type="predicted"/>
<evidence type="ECO:0000313" key="2">
    <source>
        <dbReference type="Proteomes" id="UP000053240"/>
    </source>
</evidence>
<evidence type="ECO:0000313" key="1">
    <source>
        <dbReference type="EMBL" id="KPJ15039.1"/>
    </source>
</evidence>
<sequence>MRPARPGRRARALACRLAVTTEQRAQVAVGVGVGVGGMLKLHSATDGIIESCRPLSFCPQPRCREDALVLAPHHHYLRMLQNRIPACKTDKTCIKNSVAQKTTCNKN</sequence>